<sequence length="223" mass="25348">MMSVQRHQQLVENASDDDDTEMEMTRAQILYAQMNARGKHWPRAIGVVEIATGILLVILGALEVFILPMIESKDGNHLIVWDRRNCYGAGLLAGLVDASPSQVYRFFNLTILSVVVYAGLTAFLIVAYANGWTAPEKYPVNSNQREVHMFVTIVTVLGLLFAVSALFQYIDVICCGREGQDPLWRHWVRCFCPCWKGGGPERWRRLSFDYSYQEEVNNRSEPI</sequence>
<keyword evidence="1" id="KW-0472">Membrane</keyword>
<evidence type="ECO:0000313" key="2">
    <source>
        <dbReference type="EMBL" id="GFS26127.1"/>
    </source>
</evidence>
<dbReference type="AlphaFoldDB" id="A0AAV4JYY3"/>
<keyword evidence="1" id="KW-1133">Transmembrane helix</keyword>
<comment type="caution">
    <text evidence="2">The sequence shown here is derived from an EMBL/GenBank/DDBJ whole genome shotgun (WGS) entry which is preliminary data.</text>
</comment>
<name>A0AAV4JYY3_9GAST</name>
<evidence type="ECO:0008006" key="4">
    <source>
        <dbReference type="Google" id="ProtNLM"/>
    </source>
</evidence>
<dbReference type="Proteomes" id="UP000762676">
    <property type="component" value="Unassembled WGS sequence"/>
</dbReference>
<feature type="transmembrane region" description="Helical" evidence="1">
    <location>
        <begin position="44"/>
        <end position="70"/>
    </location>
</feature>
<dbReference type="EMBL" id="BMAT01003464">
    <property type="protein sequence ID" value="GFS26127.1"/>
    <property type="molecule type" value="Genomic_DNA"/>
</dbReference>
<accession>A0AAV4JYY3</accession>
<organism evidence="2 3">
    <name type="scientific">Elysia marginata</name>
    <dbReference type="NCBI Taxonomy" id="1093978"/>
    <lineage>
        <taxon>Eukaryota</taxon>
        <taxon>Metazoa</taxon>
        <taxon>Spiralia</taxon>
        <taxon>Lophotrochozoa</taxon>
        <taxon>Mollusca</taxon>
        <taxon>Gastropoda</taxon>
        <taxon>Heterobranchia</taxon>
        <taxon>Euthyneura</taxon>
        <taxon>Panpulmonata</taxon>
        <taxon>Sacoglossa</taxon>
        <taxon>Placobranchoidea</taxon>
        <taxon>Plakobranchidae</taxon>
        <taxon>Elysia</taxon>
    </lineage>
</organism>
<proteinExistence type="predicted"/>
<feature type="transmembrane region" description="Helical" evidence="1">
    <location>
        <begin position="150"/>
        <end position="170"/>
    </location>
</feature>
<keyword evidence="3" id="KW-1185">Reference proteome</keyword>
<gene>
    <name evidence="2" type="ORF">ElyMa_001707400</name>
</gene>
<evidence type="ECO:0000256" key="1">
    <source>
        <dbReference type="SAM" id="Phobius"/>
    </source>
</evidence>
<evidence type="ECO:0000313" key="3">
    <source>
        <dbReference type="Proteomes" id="UP000762676"/>
    </source>
</evidence>
<keyword evidence="1" id="KW-0812">Transmembrane</keyword>
<protein>
    <recommendedName>
        <fullName evidence="4">MARVEL domain-containing protein</fullName>
    </recommendedName>
</protein>
<feature type="transmembrane region" description="Helical" evidence="1">
    <location>
        <begin position="106"/>
        <end position="129"/>
    </location>
</feature>
<reference evidence="2 3" key="1">
    <citation type="journal article" date="2021" name="Elife">
        <title>Chloroplast acquisition without the gene transfer in kleptoplastic sea slugs, Plakobranchus ocellatus.</title>
        <authorList>
            <person name="Maeda T."/>
            <person name="Takahashi S."/>
            <person name="Yoshida T."/>
            <person name="Shimamura S."/>
            <person name="Takaki Y."/>
            <person name="Nagai Y."/>
            <person name="Toyoda A."/>
            <person name="Suzuki Y."/>
            <person name="Arimoto A."/>
            <person name="Ishii H."/>
            <person name="Satoh N."/>
            <person name="Nishiyama T."/>
            <person name="Hasebe M."/>
            <person name="Maruyama T."/>
            <person name="Minagawa J."/>
            <person name="Obokata J."/>
            <person name="Shigenobu S."/>
        </authorList>
    </citation>
    <scope>NUCLEOTIDE SEQUENCE [LARGE SCALE GENOMIC DNA]</scope>
</reference>